<evidence type="ECO:0008006" key="2">
    <source>
        <dbReference type="Google" id="ProtNLM"/>
    </source>
</evidence>
<dbReference type="AlphaFoldDB" id="A0A212KXX9"/>
<dbReference type="Pfam" id="PF06995">
    <property type="entry name" value="Phage_P2_GpU"/>
    <property type="match status" value="1"/>
</dbReference>
<reference evidence="1" key="1">
    <citation type="submission" date="2016-08" db="EMBL/GenBank/DDBJ databases">
        <authorList>
            <person name="Seilhamer J.J."/>
        </authorList>
    </citation>
    <scope>NUCLEOTIDE SEQUENCE</scope>
    <source>
        <strain evidence="1">86-1</strain>
    </source>
</reference>
<dbReference type="RefSeq" id="WP_179981524.1">
    <property type="nucleotide sequence ID" value="NZ_LT608333.1"/>
</dbReference>
<sequence length="129" mass="14481">MRIGSLGDIIFEVSPIGGRTVTPGQISRERKARFEEHKVVGALPRLEFLSPELATVGMPIHLRADMGVNPVREADRLSKLCKDGKVYRLIIAGWNFGYYAVESVQQDMRYTVGDKIFAVDVRVALKEYV</sequence>
<accession>A0A212KXX9</accession>
<dbReference type="InterPro" id="IPR009734">
    <property type="entry name" value="Myoviridae_GpU"/>
</dbReference>
<gene>
    <name evidence="1" type="ORF">KL86DES1_10112</name>
</gene>
<name>A0A212KXX9_9BACT</name>
<protein>
    <recommendedName>
        <fullName evidence="2">P2 GpU family protein</fullName>
    </recommendedName>
</protein>
<organism evidence="1">
    <name type="scientific">uncultured Desulfovibrio sp</name>
    <dbReference type="NCBI Taxonomy" id="167968"/>
    <lineage>
        <taxon>Bacteria</taxon>
        <taxon>Pseudomonadati</taxon>
        <taxon>Thermodesulfobacteriota</taxon>
        <taxon>Desulfovibrionia</taxon>
        <taxon>Desulfovibrionales</taxon>
        <taxon>Desulfovibrionaceae</taxon>
        <taxon>Desulfovibrio</taxon>
        <taxon>environmental samples</taxon>
    </lineage>
</organism>
<evidence type="ECO:0000313" key="1">
    <source>
        <dbReference type="EMBL" id="SCM69989.1"/>
    </source>
</evidence>
<dbReference type="EMBL" id="FMJC01000001">
    <property type="protein sequence ID" value="SCM69989.1"/>
    <property type="molecule type" value="Genomic_DNA"/>
</dbReference>
<proteinExistence type="predicted"/>